<gene>
    <name evidence="2" type="ORF">ACHHYP_15208</name>
</gene>
<dbReference type="InterPro" id="IPR036259">
    <property type="entry name" value="MFS_trans_sf"/>
</dbReference>
<dbReference type="PANTHER" id="PTHR28658:SF1">
    <property type="entry name" value="MAJOR FACILITATOR SUPERFAMILY DOMAIN CONTAINING 13B"/>
    <property type="match status" value="1"/>
</dbReference>
<protein>
    <recommendedName>
        <fullName evidence="4">Transmembrane protein</fullName>
    </recommendedName>
</protein>
<dbReference type="SUPFAM" id="SSF103473">
    <property type="entry name" value="MFS general substrate transporter"/>
    <property type="match status" value="1"/>
</dbReference>
<feature type="transmembrane region" description="Helical" evidence="1">
    <location>
        <begin position="295"/>
        <end position="314"/>
    </location>
</feature>
<keyword evidence="3" id="KW-1185">Reference proteome</keyword>
<evidence type="ECO:0000313" key="3">
    <source>
        <dbReference type="Proteomes" id="UP000243579"/>
    </source>
</evidence>
<dbReference type="PANTHER" id="PTHR28658">
    <property type="entry name" value="TRANSMEMBRANE PROTEIN 180"/>
    <property type="match status" value="1"/>
</dbReference>
<feature type="transmembrane region" description="Helical" evidence="1">
    <location>
        <begin position="37"/>
        <end position="60"/>
    </location>
</feature>
<feature type="transmembrane region" description="Helical" evidence="1">
    <location>
        <begin position="414"/>
        <end position="433"/>
    </location>
</feature>
<evidence type="ECO:0000313" key="2">
    <source>
        <dbReference type="EMBL" id="OQR82998.1"/>
    </source>
</evidence>
<feature type="transmembrane region" description="Helical" evidence="1">
    <location>
        <begin position="250"/>
        <end position="275"/>
    </location>
</feature>
<proteinExistence type="predicted"/>
<dbReference type="OrthoDB" id="62987at2759"/>
<feature type="transmembrane region" description="Helical" evidence="1">
    <location>
        <begin position="141"/>
        <end position="159"/>
    </location>
</feature>
<dbReference type="InterPro" id="IPR040035">
    <property type="entry name" value="TMEM180"/>
</dbReference>
<keyword evidence="1" id="KW-0812">Transmembrane</keyword>
<feature type="transmembrane region" description="Helical" evidence="1">
    <location>
        <begin position="111"/>
        <end position="129"/>
    </location>
</feature>
<feature type="transmembrane region" description="Helical" evidence="1">
    <location>
        <begin position="321"/>
        <end position="346"/>
    </location>
</feature>
<dbReference type="AlphaFoldDB" id="A0A1V9YBD2"/>
<accession>A0A1V9YBD2</accession>
<feature type="transmembrane region" description="Helical" evidence="1">
    <location>
        <begin position="72"/>
        <end position="91"/>
    </location>
</feature>
<dbReference type="Proteomes" id="UP000243579">
    <property type="component" value="Unassembled WGS sequence"/>
</dbReference>
<dbReference type="STRING" id="1202772.A0A1V9YBD2"/>
<reference evidence="2 3" key="1">
    <citation type="journal article" date="2014" name="Genome Biol. Evol.">
        <title>The secreted proteins of Achlya hypogyna and Thraustotheca clavata identify the ancestral oomycete secretome and reveal gene acquisitions by horizontal gene transfer.</title>
        <authorList>
            <person name="Misner I."/>
            <person name="Blouin N."/>
            <person name="Leonard G."/>
            <person name="Richards T.A."/>
            <person name="Lane C.E."/>
        </authorList>
    </citation>
    <scope>NUCLEOTIDE SEQUENCE [LARGE SCALE GENOMIC DNA]</scope>
    <source>
        <strain evidence="2 3">ATCC 48635</strain>
    </source>
</reference>
<organism evidence="2 3">
    <name type="scientific">Achlya hypogyna</name>
    <name type="common">Oomycete</name>
    <name type="synonym">Protoachlya hypogyna</name>
    <dbReference type="NCBI Taxonomy" id="1202772"/>
    <lineage>
        <taxon>Eukaryota</taxon>
        <taxon>Sar</taxon>
        <taxon>Stramenopiles</taxon>
        <taxon>Oomycota</taxon>
        <taxon>Saprolegniomycetes</taxon>
        <taxon>Saprolegniales</taxon>
        <taxon>Achlyaceae</taxon>
        <taxon>Achlya</taxon>
    </lineage>
</organism>
<evidence type="ECO:0000256" key="1">
    <source>
        <dbReference type="SAM" id="Phobius"/>
    </source>
</evidence>
<feature type="transmembrane region" description="Helical" evidence="1">
    <location>
        <begin position="165"/>
        <end position="187"/>
    </location>
</feature>
<keyword evidence="1" id="KW-1133">Transmembrane helix</keyword>
<comment type="caution">
    <text evidence="2">The sequence shown here is derived from an EMBL/GenBank/DDBJ whole genome shotgun (WGS) entry which is preliminary data.</text>
</comment>
<name>A0A1V9YBD2_ACHHY</name>
<dbReference type="EMBL" id="JNBR01002405">
    <property type="protein sequence ID" value="OQR82998.1"/>
    <property type="molecule type" value="Genomic_DNA"/>
</dbReference>
<evidence type="ECO:0008006" key="4">
    <source>
        <dbReference type="Google" id="ProtNLM"/>
    </source>
</evidence>
<sequence length="460" mass="50953">MVIYVAFAAEAVAGVLLTSTFSTFHVETFLNEYKLDLASYASGHVLYAVVNTLNDLVGAYCVDAWAPKHGRAWLMLCGGTLWAFTFLLPWFPWRSYPAVHFVVSLSAYDTLYSFCAIAGGSLLTEMNISDHQRINILRLKTVVGMTTAFLATQAGQFLFSSKDMFRVYCAALACAAAGLYALFYHLLQRVPAHKLYATLAAPPSELSTSLTASIKAIFLDFYHLKNFRYWLGMEMCLETQSNFNRHYLRVFLGHFAGGLWSPATLTTVISGLPLLKQLVKLGVYSVMDRVGVYRLYQSSFIAKFVAASLTFIVVQSVSTTPYMLLVTFLIFNAIATELPTGGFPIAMSNMHKELSLHRLHTGRGLVPSSSAMFMGLNAVFCKPMDSLLPILAATQLDAAGYQTDKSSPRVADTMVHLLLFPPLLLSGIQLWSWRRYTLNADKLATIEVALHRGTDEKNVV</sequence>
<keyword evidence="1" id="KW-0472">Membrane</keyword>